<dbReference type="GO" id="GO:0016829">
    <property type="term" value="F:lyase activity"/>
    <property type="evidence" value="ECO:0007669"/>
    <property type="project" value="UniProtKB-KW"/>
</dbReference>
<dbReference type="SUPFAM" id="SSF53146">
    <property type="entry name" value="Nitrogenase accessory factor-like"/>
    <property type="match status" value="1"/>
</dbReference>
<dbReference type="InterPro" id="IPR007197">
    <property type="entry name" value="rSAM"/>
</dbReference>
<dbReference type="InterPro" id="IPR005980">
    <property type="entry name" value="Nase_CF_NifB"/>
</dbReference>
<keyword evidence="17" id="KW-1185">Reference proteome</keyword>
<organism evidence="16 17">
    <name type="scientific">Vibrio hippocampi</name>
    <dbReference type="NCBI Taxonomy" id="654686"/>
    <lineage>
        <taxon>Bacteria</taxon>
        <taxon>Pseudomonadati</taxon>
        <taxon>Pseudomonadota</taxon>
        <taxon>Gammaproteobacteria</taxon>
        <taxon>Vibrionales</taxon>
        <taxon>Vibrionaceae</taxon>
        <taxon>Vibrio</taxon>
    </lineage>
</organism>
<evidence type="ECO:0000256" key="11">
    <source>
        <dbReference type="ARBA" id="ARBA00023231"/>
    </source>
</evidence>
<comment type="similarity">
    <text evidence="4">Belongs to the radical SAM superfamily. NifB family.</text>
</comment>
<dbReference type="PANTHER" id="PTHR43787:SF13">
    <property type="entry name" value="FEMO COFACTOR BIOSYNTHESIS PROTEIN NIFB"/>
    <property type="match status" value="1"/>
</dbReference>
<keyword evidence="11" id="KW-0535">Nitrogen fixation</keyword>
<evidence type="ECO:0000256" key="9">
    <source>
        <dbReference type="ARBA" id="ARBA00023004"/>
    </source>
</evidence>
<evidence type="ECO:0000256" key="6">
    <source>
        <dbReference type="ARBA" id="ARBA00022485"/>
    </source>
</evidence>
<evidence type="ECO:0000256" key="10">
    <source>
        <dbReference type="ARBA" id="ARBA00023014"/>
    </source>
</evidence>
<dbReference type="PROSITE" id="PS01305">
    <property type="entry name" value="MOAA_NIFB_PQQE"/>
    <property type="match status" value="1"/>
</dbReference>
<evidence type="ECO:0000256" key="1">
    <source>
        <dbReference type="ARBA" id="ARBA00001966"/>
    </source>
</evidence>
<evidence type="ECO:0000256" key="5">
    <source>
        <dbReference type="ARBA" id="ARBA00021702"/>
    </source>
</evidence>
<comment type="caution">
    <text evidence="16">The sequence shown here is derived from an EMBL/GenBank/DDBJ whole genome shotgun (WGS) entry which is preliminary data.</text>
</comment>
<evidence type="ECO:0000256" key="2">
    <source>
        <dbReference type="ARBA" id="ARBA00003522"/>
    </source>
</evidence>
<keyword evidence="10" id="KW-0411">Iron-sulfur</keyword>
<keyword evidence="6" id="KW-0004">4Fe-4S</keyword>
<sequence length="432" mass="47883">MTNLSNQPDNHSVVHFFDKSIQSRIAEHPCYSKSAGNYARIHLPVAPACNIQCNYCNRKYDCSNESRPGVVSNLLSPVEALARFHAIKQRMPNLTVVGIAGPGDALANPDYTFKTLELIHQASPDVKLCISTNGLDLYRHVDRLAALGVDHLTVTINTTDPKIAAKIYPWIFWNHRRWHGEEAAELLIEQQLKGLKKAAESGMLVKVNTVLIPNINQEGIEALSEQLKHAGAMLHNIMPLISAPEHGTYFGLNHHPAPTEEEIAQARSQSVMHVPQMTHCQQCRADAVGTLDTACSTNQSTEDKYLVAVASKQGDVIDCHFGHATQFDIYQLTENEARFVETRHVTPYCNGQSECDQPLPLDALMDCKEVLSSRIGLGPWEELKQHGIAPNVDFAFMSIREALSLLCIAKLCIAKSQAKQVDNRLTTQQQLA</sequence>
<dbReference type="InterPro" id="IPR058240">
    <property type="entry name" value="rSAM_sf"/>
</dbReference>
<dbReference type="Pfam" id="PF04055">
    <property type="entry name" value="Radical_SAM"/>
    <property type="match status" value="1"/>
</dbReference>
<comment type="function">
    <text evidence="2">Involved in the biosynthesis of the iron-molybdenum cofactor (FeMo-co or M-cluster) found in the dinitrogenase enzyme of the nitrogenase complex in nitrogen-fixing microorganisms. NifB catalyzes the crucial step of radical SAM-dependent carbide insertion that occurs concomitant with the insertion of a 9th sulfur and the rearrangement/coupling of two [4Fe-4S] clusters into a [8Fe-9S-C] cluster, the precursor to the M-cluster.</text>
</comment>
<dbReference type="SFLD" id="SFLDG01067">
    <property type="entry name" value="SPASM/twitch_domain_containing"/>
    <property type="match status" value="1"/>
</dbReference>
<dbReference type="CDD" id="cd00852">
    <property type="entry name" value="NifB"/>
    <property type="match status" value="1"/>
</dbReference>
<evidence type="ECO:0000256" key="8">
    <source>
        <dbReference type="ARBA" id="ARBA00022723"/>
    </source>
</evidence>
<keyword evidence="12 16" id="KW-0456">Lyase</keyword>
<evidence type="ECO:0000256" key="7">
    <source>
        <dbReference type="ARBA" id="ARBA00022691"/>
    </source>
</evidence>
<keyword evidence="8" id="KW-0479">Metal-binding</keyword>
<accession>A0ABN8DKX4</accession>
<proteinExistence type="inferred from homology"/>
<evidence type="ECO:0000256" key="4">
    <source>
        <dbReference type="ARBA" id="ARBA00006804"/>
    </source>
</evidence>
<dbReference type="RefSeq" id="WP_237486016.1">
    <property type="nucleotide sequence ID" value="NZ_CAKLCM010000003.1"/>
</dbReference>
<dbReference type="Gene3D" id="3.20.20.70">
    <property type="entry name" value="Aldolase class I"/>
    <property type="match status" value="1"/>
</dbReference>
<dbReference type="NCBIfam" id="TIGR01290">
    <property type="entry name" value="nifB"/>
    <property type="match status" value="1"/>
</dbReference>
<gene>
    <name evidence="16" type="primary">nifB</name>
    <name evidence="16" type="ORF">VHP8226_03167</name>
</gene>
<dbReference type="SFLD" id="SFLDS00029">
    <property type="entry name" value="Radical_SAM"/>
    <property type="match status" value="1"/>
</dbReference>
<comment type="cofactor">
    <cofactor evidence="1">
        <name>[4Fe-4S] cluster</name>
        <dbReference type="ChEBI" id="CHEBI:49883"/>
    </cofactor>
</comment>
<evidence type="ECO:0000313" key="16">
    <source>
        <dbReference type="EMBL" id="CAH0529333.1"/>
    </source>
</evidence>
<evidence type="ECO:0000259" key="15">
    <source>
        <dbReference type="PROSITE" id="PS51918"/>
    </source>
</evidence>
<reference evidence="16" key="1">
    <citation type="submission" date="2021-12" db="EMBL/GenBank/DDBJ databases">
        <authorList>
            <person name="Rodrigo-Torres L."/>
            <person name="Arahal R. D."/>
            <person name="Lucena T."/>
        </authorList>
    </citation>
    <scope>NUCLEOTIDE SEQUENCE</scope>
    <source>
        <strain evidence="16">CECT 8226</strain>
    </source>
</reference>
<dbReference type="SMART" id="SM00729">
    <property type="entry name" value="Elp3"/>
    <property type="match status" value="1"/>
</dbReference>
<dbReference type="SFLD" id="SFLDF00281">
    <property type="entry name" value="FeMo_cofactor_biosynthesis_pro"/>
    <property type="match status" value="1"/>
</dbReference>
<comment type="pathway">
    <text evidence="3">Cofactor biosynthesis; Fe-Mo cofactor biosynthesis.</text>
</comment>
<dbReference type="Proteomes" id="UP000838160">
    <property type="component" value="Unassembled WGS sequence"/>
</dbReference>
<dbReference type="PROSITE" id="PS51918">
    <property type="entry name" value="RADICAL_SAM"/>
    <property type="match status" value="1"/>
</dbReference>
<evidence type="ECO:0000256" key="12">
    <source>
        <dbReference type="ARBA" id="ARBA00023239"/>
    </source>
</evidence>
<dbReference type="InterPro" id="IPR034165">
    <property type="entry name" value="NifB_C"/>
</dbReference>
<name>A0ABN8DKX4_9VIBR</name>
<dbReference type="Pfam" id="PF02579">
    <property type="entry name" value="Nitro_FeMo-Co"/>
    <property type="match status" value="1"/>
</dbReference>
<feature type="domain" description="Radical SAM core" evidence="15">
    <location>
        <begin position="35"/>
        <end position="281"/>
    </location>
</feature>
<evidence type="ECO:0000256" key="14">
    <source>
        <dbReference type="ARBA" id="ARBA00032102"/>
    </source>
</evidence>
<dbReference type="PANTHER" id="PTHR43787">
    <property type="entry name" value="FEMO COFACTOR BIOSYNTHESIS PROTEIN NIFB-RELATED"/>
    <property type="match status" value="1"/>
</dbReference>
<dbReference type="EMBL" id="CAKLCM010000003">
    <property type="protein sequence ID" value="CAH0529333.1"/>
    <property type="molecule type" value="Genomic_DNA"/>
</dbReference>
<dbReference type="InterPro" id="IPR013785">
    <property type="entry name" value="Aldolase_TIM"/>
</dbReference>
<dbReference type="SUPFAM" id="SSF102114">
    <property type="entry name" value="Radical SAM enzymes"/>
    <property type="match status" value="1"/>
</dbReference>
<evidence type="ECO:0000313" key="17">
    <source>
        <dbReference type="Proteomes" id="UP000838160"/>
    </source>
</evidence>
<evidence type="ECO:0000256" key="3">
    <source>
        <dbReference type="ARBA" id="ARBA00005155"/>
    </source>
</evidence>
<dbReference type="Gene3D" id="3.30.420.130">
    <property type="entry name" value="Dinitrogenase iron-molybdenum cofactor biosynthesis domain"/>
    <property type="match status" value="1"/>
</dbReference>
<dbReference type="CDD" id="cd01335">
    <property type="entry name" value="Radical_SAM"/>
    <property type="match status" value="1"/>
</dbReference>
<dbReference type="SFLD" id="SFLDG01068">
    <property type="entry name" value="FeMo_cofactor_biosynthesis_pro"/>
    <property type="match status" value="1"/>
</dbReference>
<dbReference type="InterPro" id="IPR036105">
    <property type="entry name" value="DiNase_FeMo-co_biosyn_sf"/>
</dbReference>
<dbReference type="InterPro" id="IPR003731">
    <property type="entry name" value="Di-Nase_FeMo-co_biosynth"/>
</dbReference>
<dbReference type="InterPro" id="IPR000385">
    <property type="entry name" value="MoaA_NifB_PqqE_Fe-S-bd_CS"/>
</dbReference>
<evidence type="ECO:0000256" key="13">
    <source>
        <dbReference type="ARBA" id="ARBA00030926"/>
    </source>
</evidence>
<dbReference type="InterPro" id="IPR006638">
    <property type="entry name" value="Elp3/MiaA/NifB-like_rSAM"/>
</dbReference>
<keyword evidence="7" id="KW-0949">S-adenosyl-L-methionine</keyword>
<keyword evidence="9" id="KW-0408">Iron</keyword>
<protein>
    <recommendedName>
        <fullName evidence="5">FeMo cofactor biosynthesis protein NifB</fullName>
    </recommendedName>
    <alternativeName>
        <fullName evidence="14">Nitrogenase cofactor maturase NifB</fullName>
    </alternativeName>
    <alternativeName>
        <fullName evidence="13">Radical SAM assemblase NifB</fullName>
    </alternativeName>
</protein>